<evidence type="ECO:0000313" key="14">
    <source>
        <dbReference type="EMBL" id="NWF45240.1"/>
    </source>
</evidence>
<dbReference type="CDD" id="cd06163">
    <property type="entry name" value="S2P-M50_PDZ_RseP-like"/>
    <property type="match status" value="1"/>
</dbReference>
<feature type="domain" description="PDZ" evidence="13">
    <location>
        <begin position="232"/>
        <end position="271"/>
    </location>
</feature>
<dbReference type="Pfam" id="PF17820">
    <property type="entry name" value="PDZ_6"/>
    <property type="match status" value="1"/>
</dbReference>
<dbReference type="InterPro" id="IPR041489">
    <property type="entry name" value="PDZ_6"/>
</dbReference>
<sequence length="455" mass="48546">MLTLIAFVVALGLLITVHEYGHYRVAVACGVKVLRFSVGFGKPLLRWQRKGSPTEFVLCALPLGGYVRMLDEREAPVDAAERHLAFNTQPLKSRAAIVAAGPVANLLLAVLLYAVVNWSGVEEPKPVLAAPVAGSLAQQAGLQGGEWVSQMGAGSDSEPVAVSSFEDLRWQLTQAALSGEDMTLWVARGEGEPAHAITLPLSTLDVRDADASLFRRIGILAPWTAPQLGEMLPGGAGEAAGLRVGDLVLQVDGRAVADGQSLRTLIREAVGPQGEPREQQWLLQRGAERLTLPVRPKPEQIEGAWVGRIGAYVGAAPAMTLVRHGPVDGLWLGAVRTWEVSWLTLKMMGRMVIGEASIKNLSGPLTIADYAGKSASLGLTSYLLFLALISVSLGVLNLLPLPVLDGGHLMYYLWEGVTGRSVSDVWMERLQRGGVAILLALMSVALFNDVARLAG</sequence>
<evidence type="ECO:0000256" key="9">
    <source>
        <dbReference type="ARBA" id="ARBA00023049"/>
    </source>
</evidence>
<dbReference type="GO" id="GO:0006508">
    <property type="term" value="P:proteolysis"/>
    <property type="evidence" value="ECO:0007669"/>
    <property type="project" value="UniProtKB-KW"/>
</dbReference>
<evidence type="ECO:0000256" key="7">
    <source>
        <dbReference type="ARBA" id="ARBA00022833"/>
    </source>
</evidence>
<dbReference type="Pfam" id="PF02163">
    <property type="entry name" value="Peptidase_M50"/>
    <property type="match status" value="1"/>
</dbReference>
<feature type="transmembrane region" description="Helical" evidence="11">
    <location>
        <begin position="382"/>
        <end position="404"/>
    </location>
</feature>
<name>A0A7Y8KWA1_9BURK</name>
<dbReference type="GO" id="GO:0016020">
    <property type="term" value="C:membrane"/>
    <property type="evidence" value="ECO:0007669"/>
    <property type="project" value="UniProtKB-SubCell"/>
</dbReference>
<evidence type="ECO:0000256" key="8">
    <source>
        <dbReference type="ARBA" id="ARBA00022989"/>
    </source>
</evidence>
<evidence type="ECO:0000256" key="4">
    <source>
        <dbReference type="ARBA" id="ARBA00022670"/>
    </source>
</evidence>
<feature type="transmembrane region" description="Helical" evidence="11">
    <location>
        <begin position="433"/>
        <end position="451"/>
    </location>
</feature>
<keyword evidence="11" id="KW-0479">Metal-binding</keyword>
<evidence type="ECO:0000313" key="15">
    <source>
        <dbReference type="Proteomes" id="UP000545507"/>
    </source>
</evidence>
<dbReference type="RefSeq" id="WP_177134998.1">
    <property type="nucleotide sequence ID" value="NZ_VYGV01000006.1"/>
</dbReference>
<accession>A0A7Y8KWA1</accession>
<keyword evidence="15" id="KW-1185">Reference proteome</keyword>
<dbReference type="Gene3D" id="2.30.42.10">
    <property type="match status" value="2"/>
</dbReference>
<dbReference type="InterPro" id="IPR004387">
    <property type="entry name" value="Pept_M50_Zn"/>
</dbReference>
<dbReference type="InterPro" id="IPR036034">
    <property type="entry name" value="PDZ_sf"/>
</dbReference>
<comment type="similarity">
    <text evidence="3 11">Belongs to the peptidase M50B family.</text>
</comment>
<proteinExistence type="inferred from homology"/>
<keyword evidence="4 14" id="KW-0645">Protease</keyword>
<feature type="transmembrane region" description="Helical" evidence="11">
    <location>
        <begin position="95"/>
        <end position="116"/>
    </location>
</feature>
<dbReference type="SUPFAM" id="SSF50156">
    <property type="entry name" value="PDZ domain-like"/>
    <property type="match status" value="2"/>
</dbReference>
<dbReference type="PANTHER" id="PTHR42837">
    <property type="entry name" value="REGULATOR OF SIGMA-E PROTEASE RSEP"/>
    <property type="match status" value="1"/>
</dbReference>
<keyword evidence="5 11" id="KW-0812">Transmembrane</keyword>
<organism evidence="14 15">
    <name type="scientific">Hydrogenophaga aromaticivorans</name>
    <dbReference type="NCBI Taxonomy" id="2610898"/>
    <lineage>
        <taxon>Bacteria</taxon>
        <taxon>Pseudomonadati</taxon>
        <taxon>Pseudomonadota</taxon>
        <taxon>Betaproteobacteria</taxon>
        <taxon>Burkholderiales</taxon>
        <taxon>Comamonadaceae</taxon>
        <taxon>Hydrogenophaga</taxon>
    </lineage>
</organism>
<evidence type="ECO:0000256" key="6">
    <source>
        <dbReference type="ARBA" id="ARBA00022801"/>
    </source>
</evidence>
<comment type="cofactor">
    <cofactor evidence="1 11">
        <name>Zn(2+)</name>
        <dbReference type="ChEBI" id="CHEBI:29105"/>
    </cofactor>
</comment>
<evidence type="ECO:0000256" key="1">
    <source>
        <dbReference type="ARBA" id="ARBA00001947"/>
    </source>
</evidence>
<dbReference type="GO" id="GO:0046872">
    <property type="term" value="F:metal ion binding"/>
    <property type="evidence" value="ECO:0007669"/>
    <property type="project" value="UniProtKB-KW"/>
</dbReference>
<keyword evidence="8 11" id="KW-1133">Transmembrane helix</keyword>
<dbReference type="Proteomes" id="UP000545507">
    <property type="component" value="Unassembled WGS sequence"/>
</dbReference>
<keyword evidence="10 11" id="KW-0472">Membrane</keyword>
<evidence type="ECO:0000256" key="5">
    <source>
        <dbReference type="ARBA" id="ARBA00022692"/>
    </source>
</evidence>
<dbReference type="EMBL" id="VYGV01000006">
    <property type="protein sequence ID" value="NWF45240.1"/>
    <property type="molecule type" value="Genomic_DNA"/>
</dbReference>
<feature type="domain" description="Peptidase M50" evidence="12">
    <location>
        <begin position="6"/>
        <end position="441"/>
    </location>
</feature>
<evidence type="ECO:0000256" key="11">
    <source>
        <dbReference type="RuleBase" id="RU362031"/>
    </source>
</evidence>
<evidence type="ECO:0000259" key="12">
    <source>
        <dbReference type="Pfam" id="PF02163"/>
    </source>
</evidence>
<keyword evidence="7 11" id="KW-0862">Zinc</keyword>
<dbReference type="PANTHER" id="PTHR42837:SF2">
    <property type="entry name" value="MEMBRANE METALLOPROTEASE ARASP2, CHLOROPLASTIC-RELATED"/>
    <property type="match status" value="1"/>
</dbReference>
<evidence type="ECO:0000259" key="13">
    <source>
        <dbReference type="Pfam" id="PF17820"/>
    </source>
</evidence>
<keyword evidence="6 11" id="KW-0378">Hydrolase</keyword>
<keyword evidence="9 11" id="KW-0482">Metalloprotease</keyword>
<evidence type="ECO:0000256" key="2">
    <source>
        <dbReference type="ARBA" id="ARBA00004141"/>
    </source>
</evidence>
<dbReference type="EC" id="3.4.24.-" evidence="11"/>
<comment type="caution">
    <text evidence="14">The sequence shown here is derived from an EMBL/GenBank/DDBJ whole genome shotgun (WGS) entry which is preliminary data.</text>
</comment>
<reference evidence="14 15" key="1">
    <citation type="submission" date="2019-09" db="EMBL/GenBank/DDBJ databases">
        <title>Hydrogenophaga aromatica sp. nov., isolated from a para-xylene-degrading enrichment culture.</title>
        <authorList>
            <person name="Tancsics A."/>
            <person name="Banerjee S."/>
        </authorList>
    </citation>
    <scope>NUCLEOTIDE SEQUENCE [LARGE SCALE GENOMIC DNA]</scope>
    <source>
        <strain evidence="14 15">D2P1</strain>
    </source>
</reference>
<dbReference type="InterPro" id="IPR008915">
    <property type="entry name" value="Peptidase_M50"/>
</dbReference>
<dbReference type="GO" id="GO:0004222">
    <property type="term" value="F:metalloendopeptidase activity"/>
    <property type="evidence" value="ECO:0007669"/>
    <property type="project" value="InterPro"/>
</dbReference>
<gene>
    <name evidence="14" type="primary">rseP</name>
    <name evidence="14" type="ORF">F3K02_08230</name>
</gene>
<dbReference type="AlphaFoldDB" id="A0A7Y8KWA1"/>
<evidence type="ECO:0000256" key="10">
    <source>
        <dbReference type="ARBA" id="ARBA00023136"/>
    </source>
</evidence>
<evidence type="ECO:0000256" key="3">
    <source>
        <dbReference type="ARBA" id="ARBA00007931"/>
    </source>
</evidence>
<protein>
    <recommendedName>
        <fullName evidence="11">Zinc metalloprotease</fullName>
        <ecNumber evidence="11">3.4.24.-</ecNumber>
    </recommendedName>
</protein>
<comment type="subcellular location">
    <subcellularLocation>
        <location evidence="2">Membrane</location>
        <topology evidence="2">Multi-pass membrane protein</topology>
    </subcellularLocation>
</comment>
<dbReference type="NCBIfam" id="TIGR00054">
    <property type="entry name" value="RIP metalloprotease RseP"/>
    <property type="match status" value="1"/>
</dbReference>